<evidence type="ECO:0000256" key="2">
    <source>
        <dbReference type="ARBA" id="ARBA00023015"/>
    </source>
</evidence>
<dbReference type="GO" id="GO:0003700">
    <property type="term" value="F:DNA-binding transcription factor activity"/>
    <property type="evidence" value="ECO:0007669"/>
    <property type="project" value="InterPro"/>
</dbReference>
<evidence type="ECO:0000256" key="3">
    <source>
        <dbReference type="ARBA" id="ARBA00023125"/>
    </source>
</evidence>
<dbReference type="GO" id="GO:0005829">
    <property type="term" value="C:cytosol"/>
    <property type="evidence" value="ECO:0007669"/>
    <property type="project" value="TreeGrafter"/>
</dbReference>
<evidence type="ECO:0000256" key="4">
    <source>
        <dbReference type="ARBA" id="ARBA00023163"/>
    </source>
</evidence>
<dbReference type="Pfam" id="PF00126">
    <property type="entry name" value="HTH_1"/>
    <property type="match status" value="1"/>
</dbReference>
<evidence type="ECO:0000259" key="5">
    <source>
        <dbReference type="PROSITE" id="PS50931"/>
    </source>
</evidence>
<dbReference type="SUPFAM" id="SSF53850">
    <property type="entry name" value="Periplasmic binding protein-like II"/>
    <property type="match status" value="1"/>
</dbReference>
<evidence type="ECO:0000256" key="1">
    <source>
        <dbReference type="ARBA" id="ARBA00009437"/>
    </source>
</evidence>
<reference evidence="6 7" key="1">
    <citation type="submission" date="2019-12" db="EMBL/GenBank/DDBJ databases">
        <title>Shinella granuli gen. nov., sp. nov., and proposal of the reclassification of Zoogloea ramigera ATCC 19623 as Shinella zoogloeoides sp. nov.</title>
        <authorList>
            <person name="Gao J."/>
        </authorList>
    </citation>
    <scope>NUCLEOTIDE SEQUENCE [LARGE SCALE GENOMIC DNA]</scope>
    <source>
        <strain evidence="6 7">DSM 287</strain>
    </source>
</reference>
<sequence>MKINSDNSNINLRHLRAIHAIWQEGSFVRAAETLGVVPSALTEAVRQLEENAGHALFDRRLRPPQPTALGLQFLEETRPLVEGLDRAMQRLRGGARLAHGSLAIGASPSAISGRVAPALAAFRKAHPAVAVTLYDDIAERLATLVSDGVLDLAIAGRAGTSPDLAQVEIGRDPFGLACRADHPLALRGGAIRLADIDPQDLIQLDGDTGTQRLLAGHAGLPEAFLAGNLSARSTVAQLALVRAGVGVALLPREAVLLFADPALAFVAVADLDLTRSLYLLQPARRPASPAAERFLALL</sequence>
<comment type="similarity">
    <text evidence="1">Belongs to the LysR transcriptional regulatory family.</text>
</comment>
<dbReference type="Gene3D" id="3.40.190.290">
    <property type="match status" value="1"/>
</dbReference>
<gene>
    <name evidence="6" type="ORF">GR156_22040</name>
</gene>
<dbReference type="SUPFAM" id="SSF46785">
    <property type="entry name" value="Winged helix' DNA-binding domain"/>
    <property type="match status" value="1"/>
</dbReference>
<dbReference type="OrthoDB" id="8437302at2"/>
<accession>A0A6N8TIA6</accession>
<dbReference type="InterPro" id="IPR000847">
    <property type="entry name" value="LysR_HTH_N"/>
</dbReference>
<dbReference type="RefSeq" id="WP_160788140.1">
    <property type="nucleotide sequence ID" value="NZ_CP086611.1"/>
</dbReference>
<evidence type="ECO:0000313" key="6">
    <source>
        <dbReference type="EMBL" id="MXO02982.1"/>
    </source>
</evidence>
<dbReference type="Pfam" id="PF03466">
    <property type="entry name" value="LysR_substrate"/>
    <property type="match status" value="1"/>
</dbReference>
<feature type="domain" description="HTH lysR-type" evidence="5">
    <location>
        <begin position="10"/>
        <end position="67"/>
    </location>
</feature>
<dbReference type="PANTHER" id="PTHR30419">
    <property type="entry name" value="HTH-TYPE TRANSCRIPTIONAL REGULATOR YBHD"/>
    <property type="match status" value="1"/>
</dbReference>
<dbReference type="EMBL" id="WUML01000040">
    <property type="protein sequence ID" value="MXO02982.1"/>
    <property type="molecule type" value="Genomic_DNA"/>
</dbReference>
<dbReference type="InterPro" id="IPR005119">
    <property type="entry name" value="LysR_subst-bd"/>
</dbReference>
<protein>
    <submittedName>
        <fullName evidence="6">LysR family transcriptional regulator</fullName>
    </submittedName>
</protein>
<organism evidence="6 7">
    <name type="scientific">Shinella zoogloeoides</name>
    <name type="common">Crabtreella saccharophila</name>
    <dbReference type="NCBI Taxonomy" id="352475"/>
    <lineage>
        <taxon>Bacteria</taxon>
        <taxon>Pseudomonadati</taxon>
        <taxon>Pseudomonadota</taxon>
        <taxon>Alphaproteobacteria</taxon>
        <taxon>Hyphomicrobiales</taxon>
        <taxon>Rhizobiaceae</taxon>
        <taxon>Shinella</taxon>
    </lineage>
</organism>
<evidence type="ECO:0000313" key="7">
    <source>
        <dbReference type="Proteomes" id="UP000440304"/>
    </source>
</evidence>
<keyword evidence="3" id="KW-0238">DNA-binding</keyword>
<proteinExistence type="inferred from homology"/>
<comment type="caution">
    <text evidence="6">The sequence shown here is derived from an EMBL/GenBank/DDBJ whole genome shotgun (WGS) entry which is preliminary data.</text>
</comment>
<name>A0A6N8TIA6_SHIZO</name>
<dbReference type="GO" id="GO:0003677">
    <property type="term" value="F:DNA binding"/>
    <property type="evidence" value="ECO:0007669"/>
    <property type="project" value="UniProtKB-KW"/>
</dbReference>
<keyword evidence="4" id="KW-0804">Transcription</keyword>
<dbReference type="Proteomes" id="UP000440304">
    <property type="component" value="Unassembled WGS sequence"/>
</dbReference>
<dbReference type="Gene3D" id="1.10.10.10">
    <property type="entry name" value="Winged helix-like DNA-binding domain superfamily/Winged helix DNA-binding domain"/>
    <property type="match status" value="1"/>
</dbReference>
<dbReference type="InterPro" id="IPR036390">
    <property type="entry name" value="WH_DNA-bd_sf"/>
</dbReference>
<dbReference type="AlphaFoldDB" id="A0A6N8TIA6"/>
<dbReference type="PROSITE" id="PS50931">
    <property type="entry name" value="HTH_LYSR"/>
    <property type="match status" value="1"/>
</dbReference>
<keyword evidence="2" id="KW-0805">Transcription regulation</keyword>
<dbReference type="PANTHER" id="PTHR30419:SF8">
    <property type="entry name" value="NITROGEN ASSIMILATION TRANSCRIPTIONAL ACTIVATOR-RELATED"/>
    <property type="match status" value="1"/>
</dbReference>
<dbReference type="InterPro" id="IPR050950">
    <property type="entry name" value="HTH-type_LysR_regulators"/>
</dbReference>
<dbReference type="InterPro" id="IPR036388">
    <property type="entry name" value="WH-like_DNA-bd_sf"/>
</dbReference>